<feature type="region of interest" description="Disordered" evidence="6">
    <location>
        <begin position="1"/>
        <end position="36"/>
    </location>
</feature>
<keyword evidence="4 5" id="KW-0963">Cytoplasm</keyword>
<feature type="domain" description="RecX second three-helical" evidence="7">
    <location>
        <begin position="72"/>
        <end position="112"/>
    </location>
</feature>
<dbReference type="InterPro" id="IPR036388">
    <property type="entry name" value="WH-like_DNA-bd_sf"/>
</dbReference>
<dbReference type="Pfam" id="PF21982">
    <property type="entry name" value="RecX_HTH1"/>
    <property type="match status" value="1"/>
</dbReference>
<evidence type="ECO:0000256" key="5">
    <source>
        <dbReference type="HAMAP-Rule" id="MF_01114"/>
    </source>
</evidence>
<dbReference type="RefSeq" id="WP_187552524.1">
    <property type="nucleotide sequence ID" value="NZ_BMZL01000001.1"/>
</dbReference>
<feature type="domain" description="RecX first three-helical" evidence="9">
    <location>
        <begin position="28"/>
        <end position="65"/>
    </location>
</feature>
<reference evidence="10 11" key="1">
    <citation type="submission" date="2020-08" db="EMBL/GenBank/DDBJ databases">
        <title>Genome sequence of Thermomonas carbonis KCTC 42013T.</title>
        <authorList>
            <person name="Hyun D.-W."/>
            <person name="Bae J.-W."/>
        </authorList>
    </citation>
    <scope>NUCLEOTIDE SEQUENCE [LARGE SCALE GENOMIC DNA]</scope>
    <source>
        <strain evidence="10 11">KCTC 42013</strain>
    </source>
</reference>
<dbReference type="InterPro" id="IPR053926">
    <property type="entry name" value="RecX_HTH_1st"/>
</dbReference>
<protein>
    <recommendedName>
        <fullName evidence="3 5">Regulatory protein RecX</fullName>
    </recommendedName>
</protein>
<evidence type="ECO:0000259" key="7">
    <source>
        <dbReference type="Pfam" id="PF02631"/>
    </source>
</evidence>
<sequence length="166" mass="18048">MTGPGGDGGETSSSARNRRRRPEPSPTQRALGLLTRREHSRKELARKLVSRGVETADACAVVDKLTAAGWQDDTRFAQSLVRSRAGAGYGPGWIRAELGTHGLGAEAVLAALASFEEDWADVARGLIRRRFSGDGPLDVAQRRKAADLLLRRGFSMEHVRTATRQE</sequence>
<dbReference type="Pfam" id="PF02631">
    <property type="entry name" value="RecX_HTH2"/>
    <property type="match status" value="1"/>
</dbReference>
<evidence type="ECO:0000259" key="8">
    <source>
        <dbReference type="Pfam" id="PF21981"/>
    </source>
</evidence>
<evidence type="ECO:0000313" key="11">
    <source>
        <dbReference type="Proteomes" id="UP000515804"/>
    </source>
</evidence>
<keyword evidence="11" id="KW-1185">Reference proteome</keyword>
<dbReference type="PANTHER" id="PTHR33602">
    <property type="entry name" value="REGULATORY PROTEIN RECX FAMILY PROTEIN"/>
    <property type="match status" value="1"/>
</dbReference>
<organism evidence="10 11">
    <name type="scientific">Thermomonas carbonis</name>
    <dbReference type="NCBI Taxonomy" id="1463158"/>
    <lineage>
        <taxon>Bacteria</taxon>
        <taxon>Pseudomonadati</taxon>
        <taxon>Pseudomonadota</taxon>
        <taxon>Gammaproteobacteria</taxon>
        <taxon>Lysobacterales</taxon>
        <taxon>Lysobacteraceae</taxon>
        <taxon>Thermomonas</taxon>
    </lineage>
</organism>
<evidence type="ECO:0000256" key="6">
    <source>
        <dbReference type="SAM" id="MobiDB-lite"/>
    </source>
</evidence>
<dbReference type="Proteomes" id="UP000515804">
    <property type="component" value="Chromosome"/>
</dbReference>
<evidence type="ECO:0000259" key="9">
    <source>
        <dbReference type="Pfam" id="PF21982"/>
    </source>
</evidence>
<dbReference type="GO" id="GO:0005737">
    <property type="term" value="C:cytoplasm"/>
    <property type="evidence" value="ECO:0007669"/>
    <property type="project" value="UniProtKB-SubCell"/>
</dbReference>
<dbReference type="InterPro" id="IPR053925">
    <property type="entry name" value="RecX_HTH_3rd"/>
</dbReference>
<dbReference type="HAMAP" id="MF_01114">
    <property type="entry name" value="RecX"/>
    <property type="match status" value="1"/>
</dbReference>
<gene>
    <name evidence="5" type="primary">recX</name>
    <name evidence="10" type="ORF">H9L16_15500</name>
</gene>
<dbReference type="InterPro" id="IPR003783">
    <property type="entry name" value="Regulatory_RecX"/>
</dbReference>
<dbReference type="InterPro" id="IPR053924">
    <property type="entry name" value="RecX_HTH_2nd"/>
</dbReference>
<comment type="function">
    <text evidence="5">Modulates RecA activity.</text>
</comment>
<dbReference type="Gene3D" id="1.10.10.10">
    <property type="entry name" value="Winged helix-like DNA-binding domain superfamily/Winged helix DNA-binding domain"/>
    <property type="match status" value="3"/>
</dbReference>
<accession>A0A7G9SQ82</accession>
<comment type="subcellular location">
    <subcellularLocation>
        <location evidence="1 5">Cytoplasm</location>
    </subcellularLocation>
</comment>
<feature type="domain" description="RecX third three-helical" evidence="8">
    <location>
        <begin position="116"/>
        <end position="162"/>
    </location>
</feature>
<dbReference type="Pfam" id="PF21981">
    <property type="entry name" value="RecX_HTH3"/>
    <property type="match status" value="1"/>
</dbReference>
<name>A0A7G9SQ82_9GAMM</name>
<comment type="similarity">
    <text evidence="2 5">Belongs to the RecX family.</text>
</comment>
<evidence type="ECO:0000313" key="10">
    <source>
        <dbReference type="EMBL" id="QNN70007.1"/>
    </source>
</evidence>
<dbReference type="KEGG" id="tcn:H9L16_15500"/>
<evidence type="ECO:0000256" key="3">
    <source>
        <dbReference type="ARBA" id="ARBA00018111"/>
    </source>
</evidence>
<proteinExistence type="inferred from homology"/>
<dbReference type="EMBL" id="CP060719">
    <property type="protein sequence ID" value="QNN70007.1"/>
    <property type="molecule type" value="Genomic_DNA"/>
</dbReference>
<dbReference type="AlphaFoldDB" id="A0A7G9SQ82"/>
<evidence type="ECO:0000256" key="1">
    <source>
        <dbReference type="ARBA" id="ARBA00004496"/>
    </source>
</evidence>
<dbReference type="PANTHER" id="PTHR33602:SF1">
    <property type="entry name" value="REGULATORY PROTEIN RECX FAMILY PROTEIN"/>
    <property type="match status" value="1"/>
</dbReference>
<dbReference type="GO" id="GO:0006282">
    <property type="term" value="P:regulation of DNA repair"/>
    <property type="evidence" value="ECO:0007669"/>
    <property type="project" value="UniProtKB-UniRule"/>
</dbReference>
<evidence type="ECO:0000256" key="2">
    <source>
        <dbReference type="ARBA" id="ARBA00009695"/>
    </source>
</evidence>
<evidence type="ECO:0000256" key="4">
    <source>
        <dbReference type="ARBA" id="ARBA00022490"/>
    </source>
</evidence>